<evidence type="ECO:0000256" key="1">
    <source>
        <dbReference type="SAM" id="Coils"/>
    </source>
</evidence>
<accession>A0ABD6F3V9</accession>
<reference evidence="2 3" key="1">
    <citation type="submission" date="2024-08" db="EMBL/GenBank/DDBJ databases">
        <title>Gnathostoma spinigerum genome.</title>
        <authorList>
            <person name="Gonzalez-Bertolin B."/>
            <person name="Monzon S."/>
            <person name="Zaballos A."/>
            <person name="Jimenez P."/>
            <person name="Dekumyoy P."/>
            <person name="Varona S."/>
            <person name="Cuesta I."/>
            <person name="Sumanam S."/>
            <person name="Adisakwattana P."/>
            <person name="Gasser R.B."/>
            <person name="Hernandez-Gonzalez A."/>
            <person name="Young N.D."/>
            <person name="Perteguer M.J."/>
        </authorList>
    </citation>
    <scope>NUCLEOTIDE SEQUENCE [LARGE SCALE GENOMIC DNA]</scope>
    <source>
        <strain evidence="2">AL3</strain>
        <tissue evidence="2">Liver</tissue>
    </source>
</reference>
<sequence length="121" mass="14245">MNIIIFFKITKKCEAAEKERNDAVIRYATREAEIMKLTDSRSKIVKELDTVREKLSQLEKSISMKNVDDLKQTISERQKELEAERLLKAEIETELKMALKRINVREVLDLTVRYDLLISRC</sequence>
<evidence type="ECO:0000313" key="2">
    <source>
        <dbReference type="EMBL" id="MFH4985009.1"/>
    </source>
</evidence>
<dbReference type="AlphaFoldDB" id="A0ABD6F3V9"/>
<protein>
    <submittedName>
        <fullName evidence="2">Uncharacterized protein</fullName>
    </submittedName>
</protein>
<dbReference type="EMBL" id="JBGFUD010025922">
    <property type="protein sequence ID" value="MFH4985009.1"/>
    <property type="molecule type" value="Genomic_DNA"/>
</dbReference>
<proteinExistence type="predicted"/>
<comment type="caution">
    <text evidence="2">The sequence shown here is derived from an EMBL/GenBank/DDBJ whole genome shotgun (WGS) entry which is preliminary data.</text>
</comment>
<keyword evidence="1" id="KW-0175">Coiled coil</keyword>
<feature type="coiled-coil region" evidence="1">
    <location>
        <begin position="41"/>
        <end position="87"/>
    </location>
</feature>
<organism evidence="2 3">
    <name type="scientific">Gnathostoma spinigerum</name>
    <dbReference type="NCBI Taxonomy" id="75299"/>
    <lineage>
        <taxon>Eukaryota</taxon>
        <taxon>Metazoa</taxon>
        <taxon>Ecdysozoa</taxon>
        <taxon>Nematoda</taxon>
        <taxon>Chromadorea</taxon>
        <taxon>Rhabditida</taxon>
        <taxon>Spirurina</taxon>
        <taxon>Gnathostomatomorpha</taxon>
        <taxon>Gnathostomatoidea</taxon>
        <taxon>Gnathostomatidae</taxon>
        <taxon>Gnathostoma</taxon>
    </lineage>
</organism>
<gene>
    <name evidence="2" type="ORF">AB6A40_011718</name>
</gene>
<evidence type="ECO:0000313" key="3">
    <source>
        <dbReference type="Proteomes" id="UP001608902"/>
    </source>
</evidence>
<keyword evidence="3" id="KW-1185">Reference proteome</keyword>
<dbReference type="Proteomes" id="UP001608902">
    <property type="component" value="Unassembled WGS sequence"/>
</dbReference>
<name>A0ABD6F3V9_9BILA</name>